<dbReference type="AlphaFoldDB" id="A0A972FX21"/>
<dbReference type="NCBIfam" id="TIGR01549">
    <property type="entry name" value="HAD-SF-IA-v1"/>
    <property type="match status" value="1"/>
</dbReference>
<dbReference type="InterPro" id="IPR036412">
    <property type="entry name" value="HAD-like_sf"/>
</dbReference>
<dbReference type="Gene3D" id="3.40.50.1000">
    <property type="entry name" value="HAD superfamily/HAD-like"/>
    <property type="match status" value="1"/>
</dbReference>
<dbReference type="RefSeq" id="WP_169528684.1">
    <property type="nucleotide sequence ID" value="NZ_JAAMPU010000108.1"/>
</dbReference>
<dbReference type="PANTHER" id="PTHR47478:SF1">
    <property type="entry name" value="PYRIMIDINE 5'-NUCLEOTIDASE YJJG"/>
    <property type="match status" value="1"/>
</dbReference>
<accession>A0A972FX21</accession>
<protein>
    <submittedName>
        <fullName evidence="1">Noncanonical pyrimidine nucleotidase, YjjG family</fullName>
    </submittedName>
</protein>
<dbReference type="InterPro" id="IPR023214">
    <property type="entry name" value="HAD_sf"/>
</dbReference>
<comment type="caution">
    <text evidence="1">The sequence shown here is derived from an EMBL/GenBank/DDBJ whole genome shotgun (WGS) entry which is preliminary data.</text>
</comment>
<dbReference type="InterPro" id="IPR006439">
    <property type="entry name" value="HAD-SF_hydro_IA"/>
</dbReference>
<organism evidence="1 2">
    <name type="scientific">Flavobacterium silvaticum</name>
    <dbReference type="NCBI Taxonomy" id="1852020"/>
    <lineage>
        <taxon>Bacteria</taxon>
        <taxon>Pseudomonadati</taxon>
        <taxon>Bacteroidota</taxon>
        <taxon>Flavobacteriia</taxon>
        <taxon>Flavobacteriales</taxon>
        <taxon>Flavobacteriaceae</taxon>
        <taxon>Flavobacterium</taxon>
    </lineage>
</organism>
<gene>
    <name evidence="1" type="ORF">G6047_16295</name>
</gene>
<dbReference type="GO" id="GO:0008253">
    <property type="term" value="F:5'-nucleotidase activity"/>
    <property type="evidence" value="ECO:0007669"/>
    <property type="project" value="InterPro"/>
</dbReference>
<dbReference type="Gene3D" id="1.10.150.240">
    <property type="entry name" value="Putative phosphatase, domain 2"/>
    <property type="match status" value="1"/>
</dbReference>
<dbReference type="EMBL" id="JAAMPU010000108">
    <property type="protein sequence ID" value="NMH29602.1"/>
    <property type="molecule type" value="Genomic_DNA"/>
</dbReference>
<dbReference type="Pfam" id="PF00702">
    <property type="entry name" value="Hydrolase"/>
    <property type="match status" value="1"/>
</dbReference>
<dbReference type="SUPFAM" id="SSF56784">
    <property type="entry name" value="HAD-like"/>
    <property type="match status" value="1"/>
</dbReference>
<keyword evidence="2" id="KW-1185">Reference proteome</keyword>
<sequence length="230" mass="26533">MKPNHNITDVFFDLDHTLWDFERNSAIAFEQVLAERFPEIPVEDFLEIYIPINREYWLRYQRNEVSQQELRLGRMRSSFAKLGVLLNDSELEEISNRYIELLPSNNHLKPNALELLEYLKPKYKLHIITNGFASVQQKKLENSGIAPYFATVTDSERAGFKKPDKRIYEFALNDAKTVSAQSVMIGDCPEADVAGALNCGMSAIWFDPEEKVTPDGLCHIRDLSEIKNYL</sequence>
<dbReference type="PANTHER" id="PTHR47478">
    <property type="match status" value="1"/>
</dbReference>
<dbReference type="InterPro" id="IPR052550">
    <property type="entry name" value="Pyrimidine_5'-ntase_YjjG"/>
</dbReference>
<dbReference type="SFLD" id="SFLDS00003">
    <property type="entry name" value="Haloacid_Dehalogenase"/>
    <property type="match status" value="1"/>
</dbReference>
<evidence type="ECO:0000313" key="2">
    <source>
        <dbReference type="Proteomes" id="UP000712080"/>
    </source>
</evidence>
<reference evidence="1" key="1">
    <citation type="submission" date="2020-02" db="EMBL/GenBank/DDBJ databases">
        <title>Flavobacterium sp. genome.</title>
        <authorList>
            <person name="Jung H.S."/>
            <person name="Baek J.H."/>
            <person name="Jeon C.O."/>
        </authorList>
    </citation>
    <scope>NUCLEOTIDE SEQUENCE</scope>
    <source>
        <strain evidence="1">SE-s28</strain>
    </source>
</reference>
<dbReference type="InterPro" id="IPR023198">
    <property type="entry name" value="PGP-like_dom2"/>
</dbReference>
<dbReference type="SFLD" id="SFLDG01129">
    <property type="entry name" value="C1.5:_HAD__Beta-PGM__Phosphata"/>
    <property type="match status" value="1"/>
</dbReference>
<name>A0A972FX21_9FLAO</name>
<dbReference type="Proteomes" id="UP000712080">
    <property type="component" value="Unassembled WGS sequence"/>
</dbReference>
<dbReference type="InterPro" id="IPR011951">
    <property type="entry name" value="HAD-SF_hydro_IA_YjjG/PynA"/>
</dbReference>
<proteinExistence type="predicted"/>
<evidence type="ECO:0000313" key="1">
    <source>
        <dbReference type="EMBL" id="NMH29602.1"/>
    </source>
</evidence>
<dbReference type="NCBIfam" id="TIGR02254">
    <property type="entry name" value="YjjG_YfnB"/>
    <property type="match status" value="1"/>
</dbReference>